<name>A0A246WNZ7_9BURK</name>
<dbReference type="NCBIfam" id="TIGR01181">
    <property type="entry name" value="dTDP_gluc_dehyt"/>
    <property type="match status" value="1"/>
</dbReference>
<dbReference type="CDD" id="cd05246">
    <property type="entry name" value="dTDP_GD_SDR_e"/>
    <property type="match status" value="1"/>
</dbReference>
<evidence type="ECO:0000256" key="2">
    <source>
        <dbReference type="ARBA" id="ARBA00001911"/>
    </source>
</evidence>
<dbReference type="RefSeq" id="WP_088751733.1">
    <property type="nucleotide sequence ID" value="NZ_NJGU01000008.1"/>
</dbReference>
<comment type="cofactor">
    <cofactor evidence="2 7">
        <name>NAD(+)</name>
        <dbReference type="ChEBI" id="CHEBI:57540"/>
    </cofactor>
</comment>
<dbReference type="Pfam" id="PF16363">
    <property type="entry name" value="GDP_Man_Dehyd"/>
    <property type="match status" value="1"/>
</dbReference>
<evidence type="ECO:0000313" key="10">
    <source>
        <dbReference type="Proteomes" id="UP000197596"/>
    </source>
</evidence>
<feature type="domain" description="NAD(P)-binding" evidence="8">
    <location>
        <begin position="3"/>
        <end position="323"/>
    </location>
</feature>
<evidence type="ECO:0000313" key="9">
    <source>
        <dbReference type="EMBL" id="OWY28099.1"/>
    </source>
</evidence>
<dbReference type="GO" id="GO:0008460">
    <property type="term" value="F:dTDP-glucose 4,6-dehydratase activity"/>
    <property type="evidence" value="ECO:0007669"/>
    <property type="project" value="UniProtKB-EC"/>
</dbReference>
<dbReference type="InterPro" id="IPR036291">
    <property type="entry name" value="NAD(P)-bd_dom_sf"/>
</dbReference>
<reference evidence="9 10" key="1">
    <citation type="submission" date="2017-06" db="EMBL/GenBank/DDBJ databases">
        <title>Herbaspirillum phytohormonus sp. nov., isolated from the root nodule of Robinia pseudoacacia in lead-zinc mine.</title>
        <authorList>
            <person name="Fan M."/>
            <person name="Lin Y."/>
        </authorList>
    </citation>
    <scope>NUCLEOTIDE SEQUENCE [LARGE SCALE GENOMIC DNA]</scope>
    <source>
        <strain evidence="9 10">HZ10</strain>
    </source>
</reference>
<dbReference type="AlphaFoldDB" id="A0A246WNZ7"/>
<dbReference type="GO" id="GO:0009225">
    <property type="term" value="P:nucleotide-sugar metabolic process"/>
    <property type="evidence" value="ECO:0007669"/>
    <property type="project" value="InterPro"/>
</dbReference>
<dbReference type="EC" id="4.2.1.46" evidence="4 7"/>
<comment type="caution">
    <text evidence="9">The sequence shown here is derived from an EMBL/GenBank/DDBJ whole genome shotgun (WGS) entry which is preliminary data.</text>
</comment>
<evidence type="ECO:0000259" key="8">
    <source>
        <dbReference type="Pfam" id="PF16363"/>
    </source>
</evidence>
<protein>
    <recommendedName>
        <fullName evidence="4 7">dTDP-glucose 4,6-dehydratase</fullName>
        <ecNumber evidence="4 7">4.2.1.46</ecNumber>
    </recommendedName>
</protein>
<evidence type="ECO:0000256" key="5">
    <source>
        <dbReference type="ARBA" id="ARBA00023027"/>
    </source>
</evidence>
<sequence length="359" mass="40405">MLFVTGGAGFIGSNFILDYLAATQDEALLNIDKLTYAGNPYNLSTLENNPRYRFSQTDICDSTIIAELFTRYRPRAIAHFAAESHVDRSIASPDEFVRTNVNGTFNLLEAARRYWSTLEGKEREEFRFLHVSTDEVYGTLGPRDAPFSEITPYAPNSPYSASKAASDHLVRAYHHTYGLPVLTTNCSNNYGPYHFPEKLIPLVISNALDGKPLPIYGDGMQIRDWLYVKDHCSAIREVLARGTPGETYNVGGWNEKANLDVVHTLCDILDELAPKADGSYRDQISFVKDRPGHDRRYAIDARKIERELGWKPAETFESGIRKTVAWYLANPEWVANVRSGNYMNWIEQQYGGSASAQPA</sequence>
<comment type="similarity">
    <text evidence="3 7">Belongs to the NAD(P)-dependent epimerase/dehydratase family. dTDP-glucose dehydratase subfamily.</text>
</comment>
<dbReference type="PANTHER" id="PTHR43000">
    <property type="entry name" value="DTDP-D-GLUCOSE 4,6-DEHYDRATASE-RELATED"/>
    <property type="match status" value="1"/>
</dbReference>
<dbReference type="EMBL" id="NJGU01000008">
    <property type="protein sequence ID" value="OWY28099.1"/>
    <property type="molecule type" value="Genomic_DNA"/>
</dbReference>
<dbReference type="Gene3D" id="3.90.25.10">
    <property type="entry name" value="UDP-galactose 4-epimerase, domain 1"/>
    <property type="match status" value="1"/>
</dbReference>
<dbReference type="InterPro" id="IPR005888">
    <property type="entry name" value="dTDP_Gluc_deHydtase"/>
</dbReference>
<keyword evidence="6 7" id="KW-0456">Lyase</keyword>
<gene>
    <name evidence="9" type="primary">rfbB</name>
    <name evidence="9" type="ORF">CEJ42_15865</name>
</gene>
<dbReference type="InterPro" id="IPR016040">
    <property type="entry name" value="NAD(P)-bd_dom"/>
</dbReference>
<keyword evidence="5" id="KW-0520">NAD</keyword>
<dbReference type="Proteomes" id="UP000197596">
    <property type="component" value="Unassembled WGS sequence"/>
</dbReference>
<evidence type="ECO:0000256" key="3">
    <source>
        <dbReference type="ARBA" id="ARBA00008178"/>
    </source>
</evidence>
<dbReference type="SUPFAM" id="SSF51735">
    <property type="entry name" value="NAD(P)-binding Rossmann-fold domains"/>
    <property type="match status" value="1"/>
</dbReference>
<proteinExistence type="inferred from homology"/>
<evidence type="ECO:0000256" key="7">
    <source>
        <dbReference type="RuleBase" id="RU004473"/>
    </source>
</evidence>
<accession>A0A246WNZ7</accession>
<evidence type="ECO:0000256" key="1">
    <source>
        <dbReference type="ARBA" id="ARBA00001539"/>
    </source>
</evidence>
<evidence type="ECO:0000256" key="6">
    <source>
        <dbReference type="ARBA" id="ARBA00023239"/>
    </source>
</evidence>
<comment type="catalytic activity">
    <reaction evidence="1 7">
        <text>dTDP-alpha-D-glucose = dTDP-4-dehydro-6-deoxy-alpha-D-glucose + H2O</text>
        <dbReference type="Rhea" id="RHEA:17221"/>
        <dbReference type="ChEBI" id="CHEBI:15377"/>
        <dbReference type="ChEBI" id="CHEBI:57477"/>
        <dbReference type="ChEBI" id="CHEBI:57649"/>
        <dbReference type="EC" id="4.2.1.46"/>
    </reaction>
</comment>
<organism evidence="9 10">
    <name type="scientific">Herbaspirillum robiniae</name>
    <dbReference type="NCBI Taxonomy" id="2014887"/>
    <lineage>
        <taxon>Bacteria</taxon>
        <taxon>Pseudomonadati</taxon>
        <taxon>Pseudomonadota</taxon>
        <taxon>Betaproteobacteria</taxon>
        <taxon>Burkholderiales</taxon>
        <taxon>Oxalobacteraceae</taxon>
        <taxon>Herbaspirillum</taxon>
    </lineage>
</organism>
<dbReference type="Gene3D" id="3.40.50.720">
    <property type="entry name" value="NAD(P)-binding Rossmann-like Domain"/>
    <property type="match status" value="1"/>
</dbReference>
<evidence type="ECO:0000256" key="4">
    <source>
        <dbReference type="ARBA" id="ARBA00011990"/>
    </source>
</evidence>